<evidence type="ECO:0000313" key="4">
    <source>
        <dbReference type="Proteomes" id="UP001244552"/>
    </source>
</evidence>
<evidence type="ECO:0000259" key="2">
    <source>
        <dbReference type="SMART" id="SM00822"/>
    </source>
</evidence>
<dbReference type="Pfam" id="PF13561">
    <property type="entry name" value="adh_short_C2"/>
    <property type="match status" value="1"/>
</dbReference>
<dbReference type="SUPFAM" id="SSF51735">
    <property type="entry name" value="NAD(P)-binding Rossmann-fold domains"/>
    <property type="match status" value="1"/>
</dbReference>
<dbReference type="SMART" id="SM00822">
    <property type="entry name" value="PKS_KR"/>
    <property type="match status" value="1"/>
</dbReference>
<dbReference type="InterPro" id="IPR036291">
    <property type="entry name" value="NAD(P)-bd_dom_sf"/>
</dbReference>
<proteinExistence type="inferred from homology"/>
<protein>
    <submittedName>
        <fullName evidence="3">Gluconate 5-dehydrogenase</fullName>
        <ecNumber evidence="3">1.1.1.69</ecNumber>
    </submittedName>
</protein>
<name>A0ABU0MIM2_9PROT</name>
<dbReference type="PRINTS" id="PR00080">
    <property type="entry name" value="SDRFAMILY"/>
</dbReference>
<dbReference type="InterPro" id="IPR020904">
    <property type="entry name" value="Sc_DH/Rdtase_CS"/>
</dbReference>
<evidence type="ECO:0000313" key="3">
    <source>
        <dbReference type="EMBL" id="MDQ0533099.1"/>
    </source>
</evidence>
<dbReference type="InterPro" id="IPR050259">
    <property type="entry name" value="SDR"/>
</dbReference>
<dbReference type="InterPro" id="IPR057326">
    <property type="entry name" value="KR_dom"/>
</dbReference>
<organism evidence="3 4">
    <name type="scientific">Azospirillum picis</name>
    <dbReference type="NCBI Taxonomy" id="488438"/>
    <lineage>
        <taxon>Bacteria</taxon>
        <taxon>Pseudomonadati</taxon>
        <taxon>Pseudomonadota</taxon>
        <taxon>Alphaproteobacteria</taxon>
        <taxon>Rhodospirillales</taxon>
        <taxon>Azospirillaceae</taxon>
        <taxon>Azospirillum</taxon>
    </lineage>
</organism>
<comment type="similarity">
    <text evidence="1">Belongs to the short-chain dehydrogenases/reductases (SDR) family.</text>
</comment>
<sequence length="261" mass="26689">MAATLPPYLSTFSLAGQVALVTGSGRGLGLEIARALAGSGAHVLLNGRTAAPLEAGAADIAAAGGTASVLAFDVSDRAAARAAFARIGREHGRLDVLVQNVGQRNRKPLTELSDDEISTLLDVDLVSGLILSREAARLMLPRGYGRMIAVTSVAGQIARANDAIYTAAKAGLAGMVRALAAEYGPHGLTSNAIAPGFFATETNAAIATDPERGAYFANRTPLRRWGRPEEIAGAAVFLASAAASYVNGHVLVVDGGATILM</sequence>
<feature type="domain" description="Ketoreductase" evidence="2">
    <location>
        <begin position="17"/>
        <end position="196"/>
    </location>
</feature>
<keyword evidence="3" id="KW-0560">Oxidoreductase</keyword>
<accession>A0ABU0MIM2</accession>
<reference evidence="3 4" key="1">
    <citation type="submission" date="2023-07" db="EMBL/GenBank/DDBJ databases">
        <title>Genomic Encyclopedia of Type Strains, Phase IV (KMG-IV): sequencing the most valuable type-strain genomes for metagenomic binning, comparative biology and taxonomic classification.</title>
        <authorList>
            <person name="Goeker M."/>
        </authorList>
    </citation>
    <scope>NUCLEOTIDE SEQUENCE [LARGE SCALE GENOMIC DNA]</scope>
    <source>
        <strain evidence="3 4">DSM 19922</strain>
    </source>
</reference>
<evidence type="ECO:0000256" key="1">
    <source>
        <dbReference type="ARBA" id="ARBA00006484"/>
    </source>
</evidence>
<comment type="caution">
    <text evidence="3">The sequence shown here is derived from an EMBL/GenBank/DDBJ whole genome shotgun (WGS) entry which is preliminary data.</text>
</comment>
<dbReference type="NCBIfam" id="NF004778">
    <property type="entry name" value="PRK06124.1"/>
    <property type="match status" value="1"/>
</dbReference>
<dbReference type="GO" id="GO:0008874">
    <property type="term" value="F:gluconate 5-dehydrogenase activity"/>
    <property type="evidence" value="ECO:0007669"/>
    <property type="project" value="UniProtKB-EC"/>
</dbReference>
<dbReference type="Gene3D" id="3.40.50.720">
    <property type="entry name" value="NAD(P)-binding Rossmann-like Domain"/>
    <property type="match status" value="1"/>
</dbReference>
<keyword evidence="4" id="KW-1185">Reference proteome</keyword>
<dbReference type="PROSITE" id="PS00061">
    <property type="entry name" value="ADH_SHORT"/>
    <property type="match status" value="1"/>
</dbReference>
<dbReference type="InterPro" id="IPR002347">
    <property type="entry name" value="SDR_fam"/>
</dbReference>
<dbReference type="EC" id="1.1.1.69" evidence="3"/>
<gene>
    <name evidence="3" type="ORF">QO018_001948</name>
</gene>
<dbReference type="RefSeq" id="WP_209981026.1">
    <property type="nucleotide sequence ID" value="NZ_JAGINO010000005.1"/>
</dbReference>
<dbReference type="Proteomes" id="UP001244552">
    <property type="component" value="Unassembled WGS sequence"/>
</dbReference>
<dbReference type="PRINTS" id="PR00081">
    <property type="entry name" value="GDHRDH"/>
</dbReference>
<dbReference type="PANTHER" id="PTHR42879:SF2">
    <property type="entry name" value="3-OXOACYL-[ACYL-CARRIER-PROTEIN] REDUCTASE FABG"/>
    <property type="match status" value="1"/>
</dbReference>
<dbReference type="PANTHER" id="PTHR42879">
    <property type="entry name" value="3-OXOACYL-(ACYL-CARRIER-PROTEIN) REDUCTASE"/>
    <property type="match status" value="1"/>
</dbReference>
<dbReference type="EMBL" id="JAUSVU010000005">
    <property type="protein sequence ID" value="MDQ0533099.1"/>
    <property type="molecule type" value="Genomic_DNA"/>
</dbReference>